<dbReference type="InterPro" id="IPR024385">
    <property type="entry name" value="DUF3854"/>
</dbReference>
<evidence type="ECO:0000313" key="2">
    <source>
        <dbReference type="EMBL" id="GCE59788.1"/>
    </source>
</evidence>
<reference evidence="3" key="1">
    <citation type="submission" date="2018-12" db="EMBL/GenBank/DDBJ databases">
        <title>Genome sequence of Microcystis aeruginosa NIES-4285.</title>
        <authorList>
            <person name="Tanabe Y."/>
        </authorList>
    </citation>
    <scope>NUCLEOTIDE SEQUENCE [LARGE SCALE GENOMIC DNA]</scope>
    <source>
        <strain evidence="3">NIES-4285</strain>
    </source>
</reference>
<evidence type="ECO:0000259" key="1">
    <source>
        <dbReference type="Pfam" id="PF12965"/>
    </source>
</evidence>
<gene>
    <name evidence="2" type="ORF">MiAbB_01707</name>
</gene>
<comment type="caution">
    <text evidence="2">The sequence shown here is derived from an EMBL/GenBank/DDBJ whole genome shotgun (WGS) entry which is preliminary data.</text>
</comment>
<dbReference type="AlphaFoldDB" id="A0A402DC93"/>
<protein>
    <recommendedName>
        <fullName evidence="1">DUF3854 domain-containing protein</fullName>
    </recommendedName>
</protein>
<dbReference type="SUPFAM" id="SSF52540">
    <property type="entry name" value="P-loop containing nucleoside triphosphate hydrolases"/>
    <property type="match status" value="1"/>
</dbReference>
<accession>A0A402DC93</accession>
<sequence>MFKASRSEIRQEILEGSAIALDVFDTAIEIIPDILIDDVTREVLGTPIADLLGYRYTRFTDQAKPNLLAAVFRQETGEAWQLKIFGDAQDGKKSGQYLAPKGIGDKAYFSPVPDRIARAIAQSHNLTPPGKDETFWEWFLDHPEIPLALTEGGKKALSVVSLNQPAISLYGCQCGAKNKDENGIDKPLFLLPELQLYVKGRRVNIAFDRDLKPSTIKKVESGIYKLAIAIKKAGGHPHVAVWDPKNGKGIDDIHARKGQDFALAVLDNAIPFDTWEGKNKRDISDITDITLNQQFLTLEDLKIPENAQIICIKSGKGTGKTEVLRAIADQASKEGIAVLPIGHRVKLLSELCQRLGIDYRTDKSDTKSYLGYALCFNSLHSQANPPFKSENWHGAYIFLDEIEQSLNYLLNSDLDGMRRHRVSIIESFRDLLREAIAGGGKIILCDAYLTKRSITFIQKLLGIPVESWIVQNTYIRETPRSLAVYESKAKMLAALLDHIHKGGRPYIITGSQTAASKTSSKNLQTIISQHCLDRKPVAIDSETTAEPNHKAYRIEDNLKELLQEIDIPIVSPILETGISIDRSDFDSVWCFSSGSQSVDGVCQAIDRVRSDVPRHLFAPKTHANFTGNGSSNARDLLRGEKRKATVIFKELSDLDHISLFEGENAILIATWVDYAITCNSEAWRYRDAIVERLLGEGYQFPASDNPDDDPTITDEVSLMMTLTREEALETEREMIAAAPNPSDDELEKLSNLSDRTADQRYQLRKGQLCRRYLTENITTTHIKRDSEGWFSELSLHYYLTVGKPFIKHKEQKRMEKLGKNSDGRVFLPDFTKSLIPALLVLEIIRIPEFLDADQTFANEDLQEWYETLVIPYKKDIRTCLGITIGEKDTPIRFLQRVLGKFGLKLSCCGRLGSRLDRRRVYSLAGLNLDGRNEIFSRWLERDNKGVSTESINYVDTSAAA</sequence>
<proteinExistence type="predicted"/>
<dbReference type="RefSeq" id="WP_130756988.1">
    <property type="nucleotide sequence ID" value="NZ_BIFY01000022.1"/>
</dbReference>
<dbReference type="InterPro" id="IPR049996">
    <property type="entry name" value="Slr7037-like"/>
</dbReference>
<dbReference type="NCBIfam" id="NF042913">
    <property type="entry name" value="CyRepA1"/>
    <property type="match status" value="1"/>
</dbReference>
<dbReference type="PANTHER" id="PTHR34985:SF1">
    <property type="entry name" value="SLR0554 PROTEIN"/>
    <property type="match status" value="1"/>
</dbReference>
<dbReference type="EMBL" id="BIFY01000022">
    <property type="protein sequence ID" value="GCE59788.1"/>
    <property type="molecule type" value="Genomic_DNA"/>
</dbReference>
<feature type="domain" description="DUF3854" evidence="1">
    <location>
        <begin position="135"/>
        <end position="260"/>
    </location>
</feature>
<dbReference type="PANTHER" id="PTHR34985">
    <property type="entry name" value="SLR0554 PROTEIN"/>
    <property type="match status" value="1"/>
</dbReference>
<dbReference type="Proteomes" id="UP000289660">
    <property type="component" value="Unassembled WGS sequence"/>
</dbReference>
<name>A0A402DC93_MICAE</name>
<dbReference type="InterPro" id="IPR027417">
    <property type="entry name" value="P-loop_NTPase"/>
</dbReference>
<organism evidence="2 3">
    <name type="scientific">Microcystis aeruginosa NIES-4285</name>
    <dbReference type="NCBI Taxonomy" id="2497681"/>
    <lineage>
        <taxon>Bacteria</taxon>
        <taxon>Bacillati</taxon>
        <taxon>Cyanobacteriota</taxon>
        <taxon>Cyanophyceae</taxon>
        <taxon>Oscillatoriophycideae</taxon>
        <taxon>Chroococcales</taxon>
        <taxon>Microcystaceae</taxon>
        <taxon>Microcystis</taxon>
    </lineage>
</organism>
<evidence type="ECO:0000313" key="3">
    <source>
        <dbReference type="Proteomes" id="UP000289660"/>
    </source>
</evidence>
<dbReference type="Pfam" id="PF12965">
    <property type="entry name" value="DUF3854"/>
    <property type="match status" value="1"/>
</dbReference>